<sequence>MDEEQSVGRRSSRVRTPSAKVRETQDIIVEEPKKKRKSSGTTKKKPEQEEKPAATPSTKKAPKKPKATPPKPAAKAVAEERPARTRRSGLSQAPDQLDNEGKTLLALYELEEEGRTLKQLQEVTLSQIIKLDQEEEILRQLLKMFEPQNITVPTFITASSGDSDRTETMLSNMNFEQDQQKHSELRARVVGDTNNRFDMYDHTRLLEDRGATFGIPAQNITIEHMMAEDFGLDEEDSEADQSMQDILRKMKENQGVEEEDYMEEYLEDNEENY</sequence>
<keyword evidence="2" id="KW-0689">Ribosomal protein</keyword>
<accession>A0AAW2ZGJ5</accession>
<feature type="compositionally biased region" description="Acidic residues" evidence="1">
    <location>
        <begin position="255"/>
        <end position="273"/>
    </location>
</feature>
<dbReference type="GO" id="GO:0005840">
    <property type="term" value="C:ribosome"/>
    <property type="evidence" value="ECO:0007669"/>
    <property type="project" value="UniProtKB-KW"/>
</dbReference>
<comment type="caution">
    <text evidence="2">The sequence shown here is derived from an EMBL/GenBank/DDBJ whole genome shotgun (WGS) entry which is preliminary data.</text>
</comment>
<proteinExistence type="predicted"/>
<organism evidence="2 3">
    <name type="scientific">Acrasis kona</name>
    <dbReference type="NCBI Taxonomy" id="1008807"/>
    <lineage>
        <taxon>Eukaryota</taxon>
        <taxon>Discoba</taxon>
        <taxon>Heterolobosea</taxon>
        <taxon>Tetramitia</taxon>
        <taxon>Eutetramitia</taxon>
        <taxon>Acrasidae</taxon>
        <taxon>Acrasis</taxon>
    </lineage>
</organism>
<evidence type="ECO:0000313" key="2">
    <source>
        <dbReference type="EMBL" id="KAL0488906.1"/>
    </source>
</evidence>
<dbReference type="EMBL" id="JAOPGA020001491">
    <property type="protein sequence ID" value="KAL0488906.1"/>
    <property type="molecule type" value="Genomic_DNA"/>
</dbReference>
<feature type="compositionally biased region" description="Basic and acidic residues" evidence="1">
    <location>
        <begin position="20"/>
        <end position="33"/>
    </location>
</feature>
<keyword evidence="2" id="KW-0687">Ribonucleoprotein</keyword>
<keyword evidence="3" id="KW-1185">Reference proteome</keyword>
<reference evidence="2 3" key="1">
    <citation type="submission" date="2024-03" db="EMBL/GenBank/DDBJ databases">
        <title>The Acrasis kona genome and developmental transcriptomes reveal deep origins of eukaryotic multicellular pathways.</title>
        <authorList>
            <person name="Sheikh S."/>
            <person name="Fu C.-J."/>
            <person name="Brown M.W."/>
            <person name="Baldauf S.L."/>
        </authorList>
    </citation>
    <scope>NUCLEOTIDE SEQUENCE [LARGE SCALE GENOMIC DNA]</scope>
    <source>
        <strain evidence="2 3">ATCC MYA-3509</strain>
    </source>
</reference>
<gene>
    <name evidence="2" type="ORF">AKO1_013523</name>
</gene>
<evidence type="ECO:0000313" key="3">
    <source>
        <dbReference type="Proteomes" id="UP001431209"/>
    </source>
</evidence>
<dbReference type="Proteomes" id="UP001431209">
    <property type="component" value="Unassembled WGS sequence"/>
</dbReference>
<feature type="region of interest" description="Disordered" evidence="1">
    <location>
        <begin position="250"/>
        <end position="273"/>
    </location>
</feature>
<name>A0AAW2ZGJ5_9EUKA</name>
<feature type="region of interest" description="Disordered" evidence="1">
    <location>
        <begin position="1"/>
        <end position="97"/>
    </location>
</feature>
<protein>
    <submittedName>
        <fullName evidence="2">Ribosomal protein L4</fullName>
    </submittedName>
</protein>
<dbReference type="AlphaFoldDB" id="A0AAW2ZGJ5"/>
<evidence type="ECO:0000256" key="1">
    <source>
        <dbReference type="SAM" id="MobiDB-lite"/>
    </source>
</evidence>